<dbReference type="PROSITE" id="PS50931">
    <property type="entry name" value="HTH_LYSR"/>
    <property type="match status" value="1"/>
</dbReference>
<dbReference type="RefSeq" id="WP_346052649.1">
    <property type="nucleotide sequence ID" value="NZ_JAYGII010000032.1"/>
</dbReference>
<dbReference type="EMBL" id="JAYGII010000032">
    <property type="protein sequence ID" value="MEA5446427.1"/>
    <property type="molecule type" value="Genomic_DNA"/>
</dbReference>
<keyword evidence="3" id="KW-0238">DNA-binding</keyword>
<organism evidence="6 7">
    <name type="scientific">Natronospira elongata</name>
    <dbReference type="NCBI Taxonomy" id="3110268"/>
    <lineage>
        <taxon>Bacteria</taxon>
        <taxon>Pseudomonadati</taxon>
        <taxon>Pseudomonadota</taxon>
        <taxon>Gammaproteobacteria</taxon>
        <taxon>Natronospirales</taxon>
        <taxon>Natronospiraceae</taxon>
        <taxon>Natronospira</taxon>
    </lineage>
</organism>
<evidence type="ECO:0000313" key="6">
    <source>
        <dbReference type="EMBL" id="MEA5446427.1"/>
    </source>
</evidence>
<evidence type="ECO:0000259" key="5">
    <source>
        <dbReference type="PROSITE" id="PS50931"/>
    </source>
</evidence>
<dbReference type="InterPro" id="IPR036388">
    <property type="entry name" value="WH-like_DNA-bd_sf"/>
</dbReference>
<evidence type="ECO:0000256" key="4">
    <source>
        <dbReference type="ARBA" id="ARBA00023163"/>
    </source>
</evidence>
<dbReference type="InterPro" id="IPR036390">
    <property type="entry name" value="WH_DNA-bd_sf"/>
</dbReference>
<gene>
    <name evidence="6" type="ORF">VCB98_11410</name>
</gene>
<feature type="domain" description="HTH lysR-type" evidence="5">
    <location>
        <begin position="3"/>
        <end position="60"/>
    </location>
</feature>
<evidence type="ECO:0000256" key="1">
    <source>
        <dbReference type="ARBA" id="ARBA00009437"/>
    </source>
</evidence>
<evidence type="ECO:0000256" key="2">
    <source>
        <dbReference type="ARBA" id="ARBA00023015"/>
    </source>
</evidence>
<dbReference type="InterPro" id="IPR005119">
    <property type="entry name" value="LysR_subst-bd"/>
</dbReference>
<dbReference type="Proteomes" id="UP001302316">
    <property type="component" value="Unassembled WGS sequence"/>
</dbReference>
<comment type="similarity">
    <text evidence="1">Belongs to the LysR transcriptional regulatory family.</text>
</comment>
<keyword evidence="2" id="KW-0805">Transcription regulation</keyword>
<dbReference type="PANTHER" id="PTHR30126">
    <property type="entry name" value="HTH-TYPE TRANSCRIPTIONAL REGULATOR"/>
    <property type="match status" value="1"/>
</dbReference>
<evidence type="ECO:0000313" key="7">
    <source>
        <dbReference type="Proteomes" id="UP001302316"/>
    </source>
</evidence>
<dbReference type="PANTHER" id="PTHR30126:SF5">
    <property type="entry name" value="HTH-TYPE TRANSCRIPTIONAL ACTIVATOR CMPR"/>
    <property type="match status" value="1"/>
</dbReference>
<name>A0AAP6MMS3_9GAMM</name>
<dbReference type="GO" id="GO:0000976">
    <property type="term" value="F:transcription cis-regulatory region binding"/>
    <property type="evidence" value="ECO:0007669"/>
    <property type="project" value="TreeGrafter"/>
</dbReference>
<dbReference type="Pfam" id="PF03466">
    <property type="entry name" value="LysR_substrate"/>
    <property type="match status" value="1"/>
</dbReference>
<protein>
    <submittedName>
        <fullName evidence="6">LysR family transcriptional regulator</fullName>
    </submittedName>
</protein>
<accession>A0AAP6MMS3</accession>
<dbReference type="AlphaFoldDB" id="A0AAP6MMS3"/>
<dbReference type="InterPro" id="IPR000847">
    <property type="entry name" value="LysR_HTH_N"/>
</dbReference>
<dbReference type="SUPFAM" id="SSF53850">
    <property type="entry name" value="Periplasmic binding protein-like II"/>
    <property type="match status" value="1"/>
</dbReference>
<sequence length="316" mass="35299">MNLTLHQLRIFRTVAETGSITRAAKQLHLTPPTLSIQLRQLSEAAGLPLYEVVGRRLRLTEAGHDMLEAAREVHAPLRRLEQQLAARKGIRRGRLKIAAVSTGEYFMPRVLGEFRRQHPGIEASLRILPRSALIERLNEGLDDWYLMTRPPADRQLSCEQVGINPLVMIAAPDHPWTQAPTISFDLIAGTGFVVREPGSGTRLWTEEWLRRFGAELKPELQLGSNEAIKQAVRGGHGLAVISLHAVRLELAAGELVMLDVPYFPAPVYWHLVQKPGRRLTPAAEAFRDHLLAEMPALDQQLIARLAADGQPWPAEE</sequence>
<dbReference type="GO" id="GO:0003700">
    <property type="term" value="F:DNA-binding transcription factor activity"/>
    <property type="evidence" value="ECO:0007669"/>
    <property type="project" value="InterPro"/>
</dbReference>
<comment type="caution">
    <text evidence="6">The sequence shown here is derived from an EMBL/GenBank/DDBJ whole genome shotgun (WGS) entry which is preliminary data.</text>
</comment>
<proteinExistence type="inferred from homology"/>
<dbReference type="Pfam" id="PF00126">
    <property type="entry name" value="HTH_1"/>
    <property type="match status" value="1"/>
</dbReference>
<evidence type="ECO:0000256" key="3">
    <source>
        <dbReference type="ARBA" id="ARBA00023125"/>
    </source>
</evidence>
<dbReference type="Gene3D" id="1.10.10.10">
    <property type="entry name" value="Winged helix-like DNA-binding domain superfamily/Winged helix DNA-binding domain"/>
    <property type="match status" value="1"/>
</dbReference>
<keyword evidence="4" id="KW-0804">Transcription</keyword>
<reference evidence="6 7" key="1">
    <citation type="submission" date="2023-12" db="EMBL/GenBank/DDBJ databases">
        <title>Whole-genome sequencing of halo(alkali)philic microorganisms from hypersaline lakes.</title>
        <authorList>
            <person name="Sorokin D.Y."/>
            <person name="Merkel A.Y."/>
            <person name="Messina E."/>
            <person name="Yakimov M."/>
        </authorList>
    </citation>
    <scope>NUCLEOTIDE SEQUENCE [LARGE SCALE GENOMIC DNA]</scope>
    <source>
        <strain evidence="6 7">AB-CW1</strain>
    </source>
</reference>
<keyword evidence="7" id="KW-1185">Reference proteome</keyword>
<dbReference type="Gene3D" id="3.40.190.290">
    <property type="match status" value="1"/>
</dbReference>
<dbReference type="SUPFAM" id="SSF46785">
    <property type="entry name" value="Winged helix' DNA-binding domain"/>
    <property type="match status" value="1"/>
</dbReference>